<gene>
    <name evidence="2" type="ORF">K450DRAFT_223568</name>
</gene>
<proteinExistence type="predicted"/>
<feature type="region of interest" description="Disordered" evidence="1">
    <location>
        <begin position="102"/>
        <end position="136"/>
    </location>
</feature>
<comment type="caution">
    <text evidence="2">The sequence shown here is derived from an EMBL/GenBank/DDBJ whole genome shotgun (WGS) entry which is preliminary data.</text>
</comment>
<dbReference type="AlphaFoldDB" id="A0AAD5EH57"/>
<dbReference type="RefSeq" id="XP_051448423.1">
    <property type="nucleotide sequence ID" value="XM_051586078.1"/>
</dbReference>
<feature type="compositionally biased region" description="Pro residues" evidence="1">
    <location>
        <begin position="104"/>
        <end position="126"/>
    </location>
</feature>
<name>A0AAD5EH57_UMBRA</name>
<dbReference type="GeneID" id="75911426"/>
<protein>
    <submittedName>
        <fullName evidence="2">Uncharacterized protein</fullName>
    </submittedName>
</protein>
<reference evidence="2" key="1">
    <citation type="submission" date="2021-06" db="EMBL/GenBank/DDBJ databases">
        <authorList>
            <consortium name="DOE Joint Genome Institute"/>
            <person name="Mondo S.J."/>
            <person name="Amses K.R."/>
            <person name="Simmons D.R."/>
            <person name="Longcore J.E."/>
            <person name="Seto K."/>
            <person name="Alves G.H."/>
            <person name="Bonds A.E."/>
            <person name="Quandt C.A."/>
            <person name="Davis W.J."/>
            <person name="Chang Y."/>
            <person name="Letcher P.M."/>
            <person name="Powell M.J."/>
            <person name="Kuo A."/>
            <person name="Labutti K."/>
            <person name="Pangilinan J."/>
            <person name="Andreopoulos W."/>
            <person name="Tritt A."/>
            <person name="Riley R."/>
            <person name="Hundley H."/>
            <person name="Johnson J."/>
            <person name="Lipzen A."/>
            <person name="Barry K."/>
            <person name="Berbee M.L."/>
            <person name="Buchler N.E."/>
            <person name="Grigoriev I.V."/>
            <person name="Spatafora J.W."/>
            <person name="Stajich J.E."/>
            <person name="James T.Y."/>
        </authorList>
    </citation>
    <scope>NUCLEOTIDE SEQUENCE</scope>
    <source>
        <strain evidence="2">AG</strain>
    </source>
</reference>
<evidence type="ECO:0000256" key="1">
    <source>
        <dbReference type="SAM" id="MobiDB-lite"/>
    </source>
</evidence>
<evidence type="ECO:0000313" key="3">
    <source>
        <dbReference type="Proteomes" id="UP001206595"/>
    </source>
</evidence>
<organism evidence="2 3">
    <name type="scientific">Umbelopsis ramanniana AG</name>
    <dbReference type="NCBI Taxonomy" id="1314678"/>
    <lineage>
        <taxon>Eukaryota</taxon>
        <taxon>Fungi</taxon>
        <taxon>Fungi incertae sedis</taxon>
        <taxon>Mucoromycota</taxon>
        <taxon>Mucoromycotina</taxon>
        <taxon>Umbelopsidomycetes</taxon>
        <taxon>Umbelopsidales</taxon>
        <taxon>Umbelopsidaceae</taxon>
        <taxon>Umbelopsis</taxon>
    </lineage>
</organism>
<reference evidence="2" key="2">
    <citation type="journal article" date="2022" name="Proc. Natl. Acad. Sci. U.S.A.">
        <title>Diploid-dominant life cycles characterize the early evolution of Fungi.</title>
        <authorList>
            <person name="Amses K.R."/>
            <person name="Simmons D.R."/>
            <person name="Longcore J.E."/>
            <person name="Mondo S.J."/>
            <person name="Seto K."/>
            <person name="Jeronimo G.H."/>
            <person name="Bonds A.E."/>
            <person name="Quandt C.A."/>
            <person name="Davis W.J."/>
            <person name="Chang Y."/>
            <person name="Federici B.A."/>
            <person name="Kuo A."/>
            <person name="LaButti K."/>
            <person name="Pangilinan J."/>
            <person name="Andreopoulos W."/>
            <person name="Tritt A."/>
            <person name="Riley R."/>
            <person name="Hundley H."/>
            <person name="Johnson J."/>
            <person name="Lipzen A."/>
            <person name="Barry K."/>
            <person name="Lang B.F."/>
            <person name="Cuomo C.A."/>
            <person name="Buchler N.E."/>
            <person name="Grigoriev I.V."/>
            <person name="Spatafora J.W."/>
            <person name="Stajich J.E."/>
            <person name="James T.Y."/>
        </authorList>
    </citation>
    <scope>NUCLEOTIDE SEQUENCE</scope>
    <source>
        <strain evidence="2">AG</strain>
    </source>
</reference>
<dbReference type="Proteomes" id="UP001206595">
    <property type="component" value="Unassembled WGS sequence"/>
</dbReference>
<accession>A0AAD5EH57</accession>
<sequence>MSIVIACSVNLARALIVFYQPFSNVTAHDKLTDVYPHTIKGTAKKKNSIIHNRRIWFVGCGRRARTFFFLRLSLKAGYHTENFTATKILFLRLGYNMDSRRPRPVNPIPPQVPPQPQNPPDTTHPPRPPRARSRMSSVKLMLSSLWCFTS</sequence>
<keyword evidence="3" id="KW-1185">Reference proteome</keyword>
<dbReference type="EMBL" id="MU620896">
    <property type="protein sequence ID" value="KAI8583419.1"/>
    <property type="molecule type" value="Genomic_DNA"/>
</dbReference>
<evidence type="ECO:0000313" key="2">
    <source>
        <dbReference type="EMBL" id="KAI8583419.1"/>
    </source>
</evidence>